<keyword evidence="3 4" id="KW-0786">Thiamine pyrophosphate</keyword>
<sequence length="381" mass="40097">RACGKIGVCSVHQGPGFTNTLTGLTEAAKSRTPLLVLAADTPPRTLWSNFKIDQGALARTAGALVERVRGPETAAADAARALRRARVERRPVVLNIPIDIVEAPAGSPDIPEWPALEPPRPAERSVGRVADLLEGASRPVILAGRGAALAGAREALEALGDRVGALLATSAMGHGLFAGNPYNLGIAGGFSSPLAVELLARADLVLAFGASLNHWTARHGRLFPPAARVVQVDLDEEVIGALHRVDVGVVGDAAATARAVDEELRRRGISKGRFRSEELAREISTRRWRDEPYEDEGGYGYVDPRTLSIALDDLLPAQRTVATDSGHFLGYPSMYLEVLDQRGFVFPNAFQSVGLGLACGIGAAVARPERLAVAAVGDGGA</sequence>
<dbReference type="PANTHER" id="PTHR18968">
    <property type="entry name" value="THIAMINE PYROPHOSPHATE ENZYMES"/>
    <property type="match status" value="1"/>
</dbReference>
<organism evidence="8">
    <name type="scientific">uncultured Solirubrobacteraceae bacterium</name>
    <dbReference type="NCBI Taxonomy" id="1162706"/>
    <lineage>
        <taxon>Bacteria</taxon>
        <taxon>Bacillati</taxon>
        <taxon>Actinomycetota</taxon>
        <taxon>Thermoleophilia</taxon>
        <taxon>Solirubrobacterales</taxon>
        <taxon>Solirubrobacteraceae</taxon>
        <taxon>environmental samples</taxon>
    </lineage>
</organism>
<dbReference type="GO" id="GO:0050660">
    <property type="term" value="F:flavin adenine dinucleotide binding"/>
    <property type="evidence" value="ECO:0007669"/>
    <property type="project" value="TreeGrafter"/>
</dbReference>
<gene>
    <name evidence="8" type="ORF">AVDCRST_MAG13-2841</name>
</gene>
<dbReference type="Pfam" id="PF02776">
    <property type="entry name" value="TPP_enzyme_N"/>
    <property type="match status" value="1"/>
</dbReference>
<evidence type="ECO:0000259" key="5">
    <source>
        <dbReference type="Pfam" id="PF00205"/>
    </source>
</evidence>
<dbReference type="InterPro" id="IPR011766">
    <property type="entry name" value="TPP_enzyme_TPP-bd"/>
</dbReference>
<evidence type="ECO:0000259" key="7">
    <source>
        <dbReference type="Pfam" id="PF02776"/>
    </source>
</evidence>
<dbReference type="AlphaFoldDB" id="A0A6J4T1R5"/>
<name>A0A6J4T1R5_9ACTN</name>
<dbReference type="CDD" id="cd07035">
    <property type="entry name" value="TPP_PYR_POX_like"/>
    <property type="match status" value="1"/>
</dbReference>
<dbReference type="InterPro" id="IPR045229">
    <property type="entry name" value="TPP_enz"/>
</dbReference>
<evidence type="ECO:0000256" key="3">
    <source>
        <dbReference type="ARBA" id="ARBA00023052"/>
    </source>
</evidence>
<dbReference type="InterPro" id="IPR012001">
    <property type="entry name" value="Thiamin_PyroP_enz_TPP-bd_dom"/>
</dbReference>
<dbReference type="SUPFAM" id="SSF52467">
    <property type="entry name" value="DHS-like NAD/FAD-binding domain"/>
    <property type="match status" value="1"/>
</dbReference>
<dbReference type="SUPFAM" id="SSF52518">
    <property type="entry name" value="Thiamin diphosphate-binding fold (THDP-binding)"/>
    <property type="match status" value="2"/>
</dbReference>
<dbReference type="GO" id="GO:0009097">
    <property type="term" value="P:isoleucine biosynthetic process"/>
    <property type="evidence" value="ECO:0007669"/>
    <property type="project" value="TreeGrafter"/>
</dbReference>
<comment type="cofactor">
    <cofactor evidence="1">
        <name>thiamine diphosphate</name>
        <dbReference type="ChEBI" id="CHEBI:58937"/>
    </cofactor>
</comment>
<evidence type="ECO:0000256" key="1">
    <source>
        <dbReference type="ARBA" id="ARBA00001964"/>
    </source>
</evidence>
<feature type="domain" description="Thiamine pyrophosphate enzyme N-terminal TPP-binding" evidence="7">
    <location>
        <begin position="1"/>
        <end position="43"/>
    </location>
</feature>
<protein>
    <submittedName>
        <fullName evidence="8">TPP-requiring enzyme co-localized with fatty acid metabolic genes</fullName>
    </submittedName>
</protein>
<dbReference type="Gene3D" id="3.40.50.1220">
    <property type="entry name" value="TPP-binding domain"/>
    <property type="match status" value="1"/>
</dbReference>
<dbReference type="GO" id="GO:0003984">
    <property type="term" value="F:acetolactate synthase activity"/>
    <property type="evidence" value="ECO:0007669"/>
    <property type="project" value="TreeGrafter"/>
</dbReference>
<dbReference type="InterPro" id="IPR012000">
    <property type="entry name" value="Thiamin_PyroP_enz_cen_dom"/>
</dbReference>
<reference evidence="8" key="1">
    <citation type="submission" date="2020-02" db="EMBL/GenBank/DDBJ databases">
        <authorList>
            <person name="Meier V. D."/>
        </authorList>
    </citation>
    <scope>NUCLEOTIDE SEQUENCE</scope>
    <source>
        <strain evidence="8">AVDCRST_MAG13</strain>
    </source>
</reference>
<dbReference type="GO" id="GO:0005948">
    <property type="term" value="C:acetolactate synthase complex"/>
    <property type="evidence" value="ECO:0007669"/>
    <property type="project" value="TreeGrafter"/>
</dbReference>
<dbReference type="EMBL" id="CADCVO010000452">
    <property type="protein sequence ID" value="CAA9511771.1"/>
    <property type="molecule type" value="Genomic_DNA"/>
</dbReference>
<dbReference type="Pfam" id="PF02775">
    <property type="entry name" value="TPP_enzyme_C"/>
    <property type="match status" value="1"/>
</dbReference>
<feature type="non-terminal residue" evidence="8">
    <location>
        <position position="1"/>
    </location>
</feature>
<dbReference type="InterPro" id="IPR029061">
    <property type="entry name" value="THDP-binding"/>
</dbReference>
<dbReference type="InterPro" id="IPR029035">
    <property type="entry name" value="DHS-like_NAD/FAD-binding_dom"/>
</dbReference>
<evidence type="ECO:0000256" key="4">
    <source>
        <dbReference type="RuleBase" id="RU362132"/>
    </source>
</evidence>
<dbReference type="CDD" id="cd00568">
    <property type="entry name" value="TPP_enzymes"/>
    <property type="match status" value="1"/>
</dbReference>
<dbReference type="Pfam" id="PF00205">
    <property type="entry name" value="TPP_enzyme_M"/>
    <property type="match status" value="1"/>
</dbReference>
<evidence type="ECO:0000259" key="6">
    <source>
        <dbReference type="Pfam" id="PF02775"/>
    </source>
</evidence>
<comment type="similarity">
    <text evidence="2 4">Belongs to the TPP enzyme family.</text>
</comment>
<feature type="domain" description="Thiamine pyrophosphate enzyme central" evidence="5">
    <location>
        <begin position="128"/>
        <end position="259"/>
    </location>
</feature>
<evidence type="ECO:0000313" key="8">
    <source>
        <dbReference type="EMBL" id="CAA9511771.1"/>
    </source>
</evidence>
<evidence type="ECO:0000256" key="2">
    <source>
        <dbReference type="ARBA" id="ARBA00007812"/>
    </source>
</evidence>
<dbReference type="GO" id="GO:0000287">
    <property type="term" value="F:magnesium ion binding"/>
    <property type="evidence" value="ECO:0007669"/>
    <property type="project" value="InterPro"/>
</dbReference>
<dbReference type="Gene3D" id="3.40.50.970">
    <property type="match status" value="2"/>
</dbReference>
<feature type="domain" description="Thiamine pyrophosphate enzyme TPP-binding" evidence="6">
    <location>
        <begin position="332"/>
        <end position="380"/>
    </location>
</feature>
<dbReference type="PANTHER" id="PTHR18968:SF166">
    <property type="entry name" value="2-HYDROXYACYL-COA LYASE 2"/>
    <property type="match status" value="1"/>
</dbReference>
<proteinExistence type="inferred from homology"/>
<dbReference type="GO" id="GO:0030976">
    <property type="term" value="F:thiamine pyrophosphate binding"/>
    <property type="evidence" value="ECO:0007669"/>
    <property type="project" value="InterPro"/>
</dbReference>
<dbReference type="GO" id="GO:0009099">
    <property type="term" value="P:L-valine biosynthetic process"/>
    <property type="evidence" value="ECO:0007669"/>
    <property type="project" value="TreeGrafter"/>
</dbReference>
<feature type="non-terminal residue" evidence="8">
    <location>
        <position position="381"/>
    </location>
</feature>
<accession>A0A6J4T1R5</accession>